<accession>A0A1X0QFC9</accession>
<dbReference type="AlphaFoldDB" id="A0A1X0QFC9"/>
<sequence>MTKISSEYQEILKLKDILENNLSTSEDYLKKCIESTIPNCRRLAFLIIKNKQEYAKLLIKDPYNKIRALAICYCTNIDILLELLSDQNDCIRVEVLKRLNDLKMLILTNFCLLNYHI</sequence>
<evidence type="ECO:0000313" key="2">
    <source>
        <dbReference type="Proteomes" id="UP000192501"/>
    </source>
</evidence>
<reference evidence="1 2" key="1">
    <citation type="journal article" date="2017" name="Environ. Microbiol.">
        <title>Decay of the glycolytic pathway and adaptation to intranuclear parasitism within Enterocytozoonidae microsporidia.</title>
        <authorList>
            <person name="Wiredu Boakye D."/>
            <person name="Jaroenlak P."/>
            <person name="Prachumwat A."/>
            <person name="Williams T.A."/>
            <person name="Bateman K.S."/>
            <person name="Itsathitphaisarn O."/>
            <person name="Sritunyalucksana K."/>
            <person name="Paszkiewicz K.H."/>
            <person name="Moore K.A."/>
            <person name="Stentiford G.D."/>
            <person name="Williams B.A."/>
        </authorList>
    </citation>
    <scope>NUCLEOTIDE SEQUENCE [LARGE SCALE GENOMIC DNA]</scope>
    <source>
        <strain evidence="2">canceri</strain>
    </source>
</reference>
<name>A0A1X0QFC9_9MICR</name>
<dbReference type="InterPro" id="IPR011989">
    <property type="entry name" value="ARM-like"/>
</dbReference>
<protein>
    <submittedName>
        <fullName evidence="1">Uncharacterized protein</fullName>
    </submittedName>
</protein>
<dbReference type="VEuPathDB" id="MicrosporidiaDB:HERIO_2183"/>
<dbReference type="EMBL" id="LTAI01000759">
    <property type="protein sequence ID" value="ORD98364.1"/>
    <property type="molecule type" value="Genomic_DNA"/>
</dbReference>
<dbReference type="Proteomes" id="UP000192501">
    <property type="component" value="Unassembled WGS sequence"/>
</dbReference>
<dbReference type="VEuPathDB" id="MicrosporidiaDB:A0H76_2646"/>
<proteinExistence type="predicted"/>
<dbReference type="Gene3D" id="1.25.10.10">
    <property type="entry name" value="Leucine-rich Repeat Variant"/>
    <property type="match status" value="1"/>
</dbReference>
<organism evidence="1 2">
    <name type="scientific">Hepatospora eriocheir</name>
    <dbReference type="NCBI Taxonomy" id="1081669"/>
    <lineage>
        <taxon>Eukaryota</taxon>
        <taxon>Fungi</taxon>
        <taxon>Fungi incertae sedis</taxon>
        <taxon>Microsporidia</taxon>
        <taxon>Hepatosporidae</taxon>
        <taxon>Hepatospora</taxon>
    </lineage>
</organism>
<evidence type="ECO:0000313" key="1">
    <source>
        <dbReference type="EMBL" id="ORD98364.1"/>
    </source>
</evidence>
<comment type="caution">
    <text evidence="1">The sequence shown here is derived from an EMBL/GenBank/DDBJ whole genome shotgun (WGS) entry which is preliminary data.</text>
</comment>
<gene>
    <name evidence="1" type="ORF">A0H76_2646</name>
</gene>